<reference evidence="2 3" key="1">
    <citation type="submission" date="2016-02" db="EMBL/GenBank/DDBJ databases">
        <title>Genome analysis of coral dinoflagellate symbionts highlights evolutionary adaptations to a symbiotic lifestyle.</title>
        <authorList>
            <person name="Aranda M."/>
            <person name="Li Y."/>
            <person name="Liew Y.J."/>
            <person name="Baumgarten S."/>
            <person name="Simakov O."/>
            <person name="Wilson M."/>
            <person name="Piel J."/>
            <person name="Ashoor H."/>
            <person name="Bougouffa S."/>
            <person name="Bajic V.B."/>
            <person name="Ryu T."/>
            <person name="Ravasi T."/>
            <person name="Bayer T."/>
            <person name="Micklem G."/>
            <person name="Kim H."/>
            <person name="Bhak J."/>
            <person name="Lajeunesse T.C."/>
            <person name="Voolstra C.R."/>
        </authorList>
    </citation>
    <scope>NUCLEOTIDE SEQUENCE [LARGE SCALE GENOMIC DNA]</scope>
    <source>
        <strain evidence="2 3">CCMP2467</strain>
    </source>
</reference>
<proteinExistence type="predicted"/>
<evidence type="ECO:0000256" key="1">
    <source>
        <dbReference type="SAM" id="MobiDB-lite"/>
    </source>
</evidence>
<organism evidence="2 3">
    <name type="scientific">Symbiodinium microadriaticum</name>
    <name type="common">Dinoflagellate</name>
    <name type="synonym">Zooxanthella microadriatica</name>
    <dbReference type="NCBI Taxonomy" id="2951"/>
    <lineage>
        <taxon>Eukaryota</taxon>
        <taxon>Sar</taxon>
        <taxon>Alveolata</taxon>
        <taxon>Dinophyceae</taxon>
        <taxon>Suessiales</taxon>
        <taxon>Symbiodiniaceae</taxon>
        <taxon>Symbiodinium</taxon>
    </lineage>
</organism>
<evidence type="ECO:0000313" key="2">
    <source>
        <dbReference type="EMBL" id="OLQ09160.1"/>
    </source>
</evidence>
<sequence>MAKDVLVAALELAGVVQEEDEATYRAAYDEAQQAGVDPRRLSEAEEILSRLSLPHHSQAAGAAPEPDSFDFLQMSAAGAEGVASEATEDKAVFPPMPPSAPVIVAVSESEAKRRKAELGDAGEVKDEAAAEGGVEALRKWSLRMIEVSLLQCRKRKAVEMEDFDLAHRLKQREPAATLRLTAARQSCLACKDAPAASEEADTEERKRLRNQEEEELQTVKRQKQEAVELEDYARASELRRRELELERRKRGDDSQAAAAALQMLGDSPPEVLIHHFDPGVAECAQGAGSEVWEAVSADLQAAAAV</sequence>
<evidence type="ECO:0008006" key="4">
    <source>
        <dbReference type="Google" id="ProtNLM"/>
    </source>
</evidence>
<accession>A0A1Q9EP12</accession>
<gene>
    <name evidence="2" type="ORF">AK812_SmicGene7287</name>
</gene>
<dbReference type="AlphaFoldDB" id="A0A1Q9EP12"/>
<dbReference type="EMBL" id="LSRX01000103">
    <property type="protein sequence ID" value="OLQ09160.1"/>
    <property type="molecule type" value="Genomic_DNA"/>
</dbReference>
<dbReference type="OrthoDB" id="10356837at2759"/>
<keyword evidence="3" id="KW-1185">Reference proteome</keyword>
<protein>
    <recommendedName>
        <fullName evidence="4">UVR domain-containing protein</fullName>
    </recommendedName>
</protein>
<comment type="caution">
    <text evidence="2">The sequence shown here is derived from an EMBL/GenBank/DDBJ whole genome shotgun (WGS) entry which is preliminary data.</text>
</comment>
<name>A0A1Q9EP12_SYMMI</name>
<dbReference type="Proteomes" id="UP000186817">
    <property type="component" value="Unassembled WGS sequence"/>
</dbReference>
<feature type="region of interest" description="Disordered" evidence="1">
    <location>
        <begin position="193"/>
        <end position="216"/>
    </location>
</feature>
<evidence type="ECO:0000313" key="3">
    <source>
        <dbReference type="Proteomes" id="UP000186817"/>
    </source>
</evidence>